<evidence type="ECO:0000256" key="7">
    <source>
        <dbReference type="ARBA" id="ARBA00023136"/>
    </source>
</evidence>
<dbReference type="Proteomes" id="UP000070617">
    <property type="component" value="Unassembled WGS sequence"/>
</dbReference>
<evidence type="ECO:0000256" key="5">
    <source>
        <dbReference type="ARBA" id="ARBA00022692"/>
    </source>
</evidence>
<evidence type="ECO:0000313" key="10">
    <source>
        <dbReference type="Proteomes" id="UP000070617"/>
    </source>
</evidence>
<evidence type="ECO:0000313" key="9">
    <source>
        <dbReference type="EMBL" id="KXA12528.1"/>
    </source>
</evidence>
<feature type="transmembrane region" description="Helical" evidence="8">
    <location>
        <begin position="45"/>
        <end position="63"/>
    </location>
</feature>
<protein>
    <submittedName>
        <fullName evidence="9">Transporter, auxin efflux carrier family protein</fullName>
    </submittedName>
</protein>
<dbReference type="AlphaFoldDB" id="A0A133N8A7"/>
<evidence type="ECO:0000256" key="3">
    <source>
        <dbReference type="ARBA" id="ARBA00022448"/>
    </source>
</evidence>
<dbReference type="PANTHER" id="PTHR36838:SF4">
    <property type="entry name" value="AUXIN EFFLUX CARRIER FAMILY PROTEIN"/>
    <property type="match status" value="1"/>
</dbReference>
<dbReference type="Pfam" id="PF03547">
    <property type="entry name" value="Mem_trans"/>
    <property type="match status" value="1"/>
</dbReference>
<keyword evidence="7 8" id="KW-0472">Membrane</keyword>
<comment type="similarity">
    <text evidence="2">Belongs to the auxin efflux carrier (TC 2.A.69) family.</text>
</comment>
<comment type="subcellular location">
    <subcellularLocation>
        <location evidence="1">Cell membrane</location>
        <topology evidence="1">Multi-pass membrane protein</topology>
    </subcellularLocation>
</comment>
<feature type="transmembrane region" description="Helical" evidence="8">
    <location>
        <begin position="108"/>
        <end position="130"/>
    </location>
</feature>
<feature type="transmembrane region" description="Helical" evidence="8">
    <location>
        <begin position="136"/>
        <end position="157"/>
    </location>
</feature>
<comment type="caution">
    <text evidence="9">The sequence shown here is derived from an EMBL/GenBank/DDBJ whole genome shotgun (WGS) entry which is preliminary data.</text>
</comment>
<keyword evidence="3" id="KW-0813">Transport</keyword>
<keyword evidence="5 8" id="KW-0812">Transmembrane</keyword>
<accession>A0A133N8A7</accession>
<keyword evidence="4" id="KW-1003">Cell membrane</keyword>
<organism evidence="9 10">
    <name type="scientific">Fusobacterium equinum</name>
    <dbReference type="NCBI Taxonomy" id="134605"/>
    <lineage>
        <taxon>Bacteria</taxon>
        <taxon>Fusobacteriati</taxon>
        <taxon>Fusobacteriota</taxon>
        <taxon>Fusobacteriia</taxon>
        <taxon>Fusobacteriales</taxon>
        <taxon>Fusobacteriaceae</taxon>
        <taxon>Fusobacterium</taxon>
    </lineage>
</organism>
<dbReference type="GO" id="GO:0055085">
    <property type="term" value="P:transmembrane transport"/>
    <property type="evidence" value="ECO:0007669"/>
    <property type="project" value="InterPro"/>
</dbReference>
<dbReference type="EMBL" id="LRPX01000098">
    <property type="protein sequence ID" value="KXA12528.1"/>
    <property type="molecule type" value="Genomic_DNA"/>
</dbReference>
<dbReference type="STRING" id="134605.HMPREF3206_01716"/>
<reference evidence="10" key="1">
    <citation type="submission" date="2016-01" db="EMBL/GenBank/DDBJ databases">
        <authorList>
            <person name="Mitreva M."/>
            <person name="Pepin K.H."/>
            <person name="Mihindukulasuriya K.A."/>
            <person name="Fulton R."/>
            <person name="Fronick C."/>
            <person name="O'Laughlin M."/>
            <person name="Miner T."/>
            <person name="Herter B."/>
            <person name="Rosa B.A."/>
            <person name="Cordes M."/>
            <person name="Tomlinson C."/>
            <person name="Wollam A."/>
            <person name="Palsikar V.B."/>
            <person name="Mardis E.R."/>
            <person name="Wilson R.K."/>
        </authorList>
    </citation>
    <scope>NUCLEOTIDE SEQUENCE [LARGE SCALE GENOMIC DNA]</scope>
    <source>
        <strain evidence="10">CMW8396</strain>
    </source>
</reference>
<evidence type="ECO:0000256" key="2">
    <source>
        <dbReference type="ARBA" id="ARBA00010145"/>
    </source>
</evidence>
<dbReference type="InterPro" id="IPR038770">
    <property type="entry name" value="Na+/solute_symporter_sf"/>
</dbReference>
<dbReference type="Gene3D" id="1.20.1530.20">
    <property type="match status" value="1"/>
</dbReference>
<keyword evidence="6 8" id="KW-1133">Transmembrane helix</keyword>
<sequence length="321" mass="35684">MVGENRMENLILAMNVVLPILIILTIGYVLKYFNMVDSHSLNKMNSLVFRVFMSSLLFINIYRLDAEAVFQLKNLRFILFPVLGVFCMIFLSYLVYSRTIKDSKKCSVMIQAAYRGNFVLFGIPIASTLYGEEALGITSLLLAAVIPTFNLTAILLLEFYRGEKIKLSKLVSSTYKNPLLLASTLAIICLLLDIHIPNILEVTISSLAKVATPLAFIVLGGSLEMKSVKKHWKYLLTANIVKLLVFPFFLIVASHFLSFTSMEITAFLAATACPAAVASFTMAKEMDADGDLAGEIVVTTSAFSIVTIFFWVLILKNIAWI</sequence>
<dbReference type="PATRIC" id="fig|134605.3.peg.1697"/>
<feature type="transmembrane region" description="Helical" evidence="8">
    <location>
        <begin position="235"/>
        <end position="258"/>
    </location>
</feature>
<gene>
    <name evidence="9" type="ORF">HMPREF3206_01716</name>
</gene>
<proteinExistence type="inferred from homology"/>
<evidence type="ECO:0000256" key="8">
    <source>
        <dbReference type="SAM" id="Phobius"/>
    </source>
</evidence>
<feature type="transmembrane region" description="Helical" evidence="8">
    <location>
        <begin position="12"/>
        <end position="33"/>
    </location>
</feature>
<dbReference type="InterPro" id="IPR004776">
    <property type="entry name" value="Mem_transp_PIN-like"/>
</dbReference>
<evidence type="ECO:0000256" key="6">
    <source>
        <dbReference type="ARBA" id="ARBA00022989"/>
    </source>
</evidence>
<feature type="transmembrane region" description="Helical" evidence="8">
    <location>
        <begin position="178"/>
        <end position="196"/>
    </location>
</feature>
<dbReference type="PANTHER" id="PTHR36838">
    <property type="entry name" value="AUXIN EFFLUX CARRIER FAMILY PROTEIN"/>
    <property type="match status" value="1"/>
</dbReference>
<evidence type="ECO:0000256" key="4">
    <source>
        <dbReference type="ARBA" id="ARBA00022475"/>
    </source>
</evidence>
<name>A0A133N8A7_9FUSO</name>
<evidence type="ECO:0000256" key="1">
    <source>
        <dbReference type="ARBA" id="ARBA00004651"/>
    </source>
</evidence>
<dbReference type="GO" id="GO:0005886">
    <property type="term" value="C:plasma membrane"/>
    <property type="evidence" value="ECO:0007669"/>
    <property type="project" value="UniProtKB-SubCell"/>
</dbReference>
<keyword evidence="10" id="KW-1185">Reference proteome</keyword>
<feature type="transmembrane region" description="Helical" evidence="8">
    <location>
        <begin position="295"/>
        <end position="314"/>
    </location>
</feature>
<feature type="transmembrane region" description="Helical" evidence="8">
    <location>
        <begin position="264"/>
        <end position="283"/>
    </location>
</feature>
<feature type="transmembrane region" description="Helical" evidence="8">
    <location>
        <begin position="75"/>
        <end position="96"/>
    </location>
</feature>